<feature type="compositionally biased region" description="Pro residues" evidence="1">
    <location>
        <begin position="1"/>
        <end position="22"/>
    </location>
</feature>
<evidence type="ECO:0000313" key="3">
    <source>
        <dbReference type="Proteomes" id="UP000694404"/>
    </source>
</evidence>
<reference evidence="2" key="2">
    <citation type="submission" date="2025-09" db="UniProtKB">
        <authorList>
            <consortium name="Ensembl"/>
        </authorList>
    </citation>
    <scope>IDENTIFICATION</scope>
</reference>
<dbReference type="GO" id="GO:0045666">
    <property type="term" value="P:positive regulation of neuron differentiation"/>
    <property type="evidence" value="ECO:0007669"/>
    <property type="project" value="Ensembl"/>
</dbReference>
<evidence type="ECO:0000256" key="1">
    <source>
        <dbReference type="SAM" id="MobiDB-lite"/>
    </source>
</evidence>
<dbReference type="Proteomes" id="UP000694404">
    <property type="component" value="Unplaced"/>
</dbReference>
<dbReference type="Ensembl" id="ENSCABT00000016012.1">
    <property type="protein sequence ID" value="ENSCABP00000014615.1"/>
    <property type="gene ID" value="ENSCABG00000010913.1"/>
</dbReference>
<feature type="region of interest" description="Disordered" evidence="1">
    <location>
        <begin position="252"/>
        <end position="271"/>
    </location>
</feature>
<reference evidence="2" key="1">
    <citation type="submission" date="2025-08" db="UniProtKB">
        <authorList>
            <consortium name="Ensembl"/>
        </authorList>
    </citation>
    <scope>IDENTIFICATION</scope>
</reference>
<organism evidence="2 3">
    <name type="scientific">Chelonoidis abingdonii</name>
    <name type="common">Abingdon island giant tortoise</name>
    <name type="synonym">Testudo abingdonii</name>
    <dbReference type="NCBI Taxonomy" id="106734"/>
    <lineage>
        <taxon>Eukaryota</taxon>
        <taxon>Metazoa</taxon>
        <taxon>Chordata</taxon>
        <taxon>Craniata</taxon>
        <taxon>Vertebrata</taxon>
        <taxon>Euteleostomi</taxon>
        <taxon>Archelosauria</taxon>
        <taxon>Testudinata</taxon>
        <taxon>Testudines</taxon>
        <taxon>Cryptodira</taxon>
        <taxon>Durocryptodira</taxon>
        <taxon>Testudinoidea</taxon>
        <taxon>Testudinidae</taxon>
        <taxon>Chelonoidis</taxon>
    </lineage>
</organism>
<protein>
    <submittedName>
        <fullName evidence="2">Cytochrome b5 domain containing 2</fullName>
    </submittedName>
</protein>
<dbReference type="SUPFAM" id="SSF55856">
    <property type="entry name" value="Cytochrome b5-like heme/steroid binding domain"/>
    <property type="match status" value="1"/>
</dbReference>
<dbReference type="Gene3D" id="3.10.120.10">
    <property type="entry name" value="Cytochrome b5-like heme/steroid binding domain"/>
    <property type="match status" value="1"/>
</dbReference>
<feature type="region of interest" description="Disordered" evidence="1">
    <location>
        <begin position="1"/>
        <end position="73"/>
    </location>
</feature>
<accession>A0A8C0GVB2</accession>
<feature type="compositionally biased region" description="Basic residues" evidence="1">
    <location>
        <begin position="36"/>
        <end position="53"/>
    </location>
</feature>
<dbReference type="AlphaFoldDB" id="A0A8C0GVB2"/>
<dbReference type="GO" id="GO:0020037">
    <property type="term" value="F:heme binding"/>
    <property type="evidence" value="ECO:0007669"/>
    <property type="project" value="Ensembl"/>
</dbReference>
<dbReference type="GO" id="GO:0005576">
    <property type="term" value="C:extracellular region"/>
    <property type="evidence" value="ECO:0007669"/>
    <property type="project" value="Ensembl"/>
</dbReference>
<dbReference type="GO" id="GO:0030182">
    <property type="term" value="P:neuron differentiation"/>
    <property type="evidence" value="ECO:0007669"/>
    <property type="project" value="Ensembl"/>
</dbReference>
<sequence>AARLPPSLPSPPQPPPPPPPPRCCGSPRSPWTRSSCCRRRPRASRSRRLRRTRLSQWPPAAPRHLSIPEEGESHCRQATAGVVKPAPRSAFLPNDRKARAVSEVNATPLPRCRKDASRAFATGDFTNTGLVDDVSGLSPSEILTIQNWLSFYSENYIFVGKLVGRFYDENGAPTKALEQAKAVIEEALKFKEQNNEKKQFPSCNSEWSSASGSRFWCSKQSGGVNRDWIGVPRKLYKPSSSDSHCVCVRTTGPPSGQLDSTEHSDRGDLDNPNLQEYKGCHPLADWCVLKD</sequence>
<gene>
    <name evidence="2" type="primary">CYB5D2</name>
</gene>
<proteinExistence type="predicted"/>
<evidence type="ECO:0000313" key="2">
    <source>
        <dbReference type="Ensembl" id="ENSCABP00000014615.1"/>
    </source>
</evidence>
<dbReference type="InterPro" id="IPR036400">
    <property type="entry name" value="Cyt_B5-like_heme/steroid_sf"/>
</dbReference>
<dbReference type="GeneTree" id="ENSGT00940000160156"/>
<feature type="compositionally biased region" description="Low complexity" evidence="1">
    <location>
        <begin position="23"/>
        <end position="35"/>
    </location>
</feature>
<feature type="compositionally biased region" description="Basic and acidic residues" evidence="1">
    <location>
        <begin position="260"/>
        <end position="269"/>
    </location>
</feature>
<name>A0A8C0GVB2_CHEAB</name>
<keyword evidence="3" id="KW-1185">Reference proteome</keyword>